<sequence length="41" mass="5132">MYRDGWILWYIPYTRSFQSDTKLKLLLRFDAYVQILQLCWS</sequence>
<reference evidence="1" key="2">
    <citation type="journal article" date="2015" name="Fish Shellfish Immunol.">
        <title>Early steps in the European eel (Anguilla anguilla)-Vibrio vulnificus interaction in the gills: Role of the RtxA13 toxin.</title>
        <authorList>
            <person name="Callol A."/>
            <person name="Pajuelo D."/>
            <person name="Ebbesson L."/>
            <person name="Teles M."/>
            <person name="MacKenzie S."/>
            <person name="Amaro C."/>
        </authorList>
    </citation>
    <scope>NUCLEOTIDE SEQUENCE</scope>
</reference>
<organism evidence="1">
    <name type="scientific">Anguilla anguilla</name>
    <name type="common">European freshwater eel</name>
    <name type="synonym">Muraena anguilla</name>
    <dbReference type="NCBI Taxonomy" id="7936"/>
    <lineage>
        <taxon>Eukaryota</taxon>
        <taxon>Metazoa</taxon>
        <taxon>Chordata</taxon>
        <taxon>Craniata</taxon>
        <taxon>Vertebrata</taxon>
        <taxon>Euteleostomi</taxon>
        <taxon>Actinopterygii</taxon>
        <taxon>Neopterygii</taxon>
        <taxon>Teleostei</taxon>
        <taxon>Anguilliformes</taxon>
        <taxon>Anguillidae</taxon>
        <taxon>Anguilla</taxon>
    </lineage>
</organism>
<dbReference type="EMBL" id="GBXM01105167">
    <property type="protein sequence ID" value="JAH03410.1"/>
    <property type="molecule type" value="Transcribed_RNA"/>
</dbReference>
<protein>
    <submittedName>
        <fullName evidence="1">Uncharacterized protein</fullName>
    </submittedName>
</protein>
<proteinExistence type="predicted"/>
<reference evidence="1" key="1">
    <citation type="submission" date="2014-11" db="EMBL/GenBank/DDBJ databases">
        <authorList>
            <person name="Amaro Gonzalez C."/>
        </authorList>
    </citation>
    <scope>NUCLEOTIDE SEQUENCE</scope>
</reference>
<accession>A0A0E9PH71</accession>
<dbReference type="AlphaFoldDB" id="A0A0E9PH71"/>
<name>A0A0E9PH71_ANGAN</name>
<evidence type="ECO:0000313" key="1">
    <source>
        <dbReference type="EMBL" id="JAH03410.1"/>
    </source>
</evidence>